<dbReference type="EMBL" id="GBXI01012409">
    <property type="protein sequence ID" value="JAD01883.1"/>
    <property type="molecule type" value="Transcribed_RNA"/>
</dbReference>
<dbReference type="Pfam" id="PF01762">
    <property type="entry name" value="Galactosyl_T"/>
    <property type="match status" value="2"/>
</dbReference>
<keyword evidence="6" id="KW-0735">Signal-anchor</keyword>
<evidence type="ECO:0000256" key="11">
    <source>
        <dbReference type="SAM" id="Phobius"/>
    </source>
</evidence>
<comment type="similarity">
    <text evidence="2">Belongs to the glycosyltransferase 31 family.</text>
</comment>
<dbReference type="EMBL" id="GBXI01007153">
    <property type="protein sequence ID" value="JAD07139.1"/>
    <property type="molecule type" value="Transcribed_RNA"/>
</dbReference>
<evidence type="ECO:0000256" key="4">
    <source>
        <dbReference type="ARBA" id="ARBA00022679"/>
    </source>
</evidence>
<feature type="transmembrane region" description="Helical" evidence="11">
    <location>
        <begin position="7"/>
        <end position="23"/>
    </location>
</feature>
<feature type="region of interest" description="Disordered" evidence="10">
    <location>
        <begin position="369"/>
        <end position="395"/>
    </location>
</feature>
<evidence type="ECO:0000256" key="6">
    <source>
        <dbReference type="ARBA" id="ARBA00022968"/>
    </source>
</evidence>
<reference evidence="13" key="1">
    <citation type="submission" date="2014-11" db="EMBL/GenBank/DDBJ databases">
        <authorList>
            <person name="Geib S."/>
        </authorList>
    </citation>
    <scope>NUCLEOTIDE SEQUENCE</scope>
</reference>
<dbReference type="PANTHER" id="PTHR11214:SF376">
    <property type="entry name" value="HEXOSYLTRANSFERASE"/>
    <property type="match status" value="1"/>
</dbReference>
<keyword evidence="5 11" id="KW-0812">Transmembrane</keyword>
<feature type="compositionally biased region" description="Polar residues" evidence="10">
    <location>
        <begin position="133"/>
        <end position="150"/>
    </location>
</feature>
<organism evidence="13">
    <name type="scientific">Zeugodacus cucurbitae</name>
    <name type="common">Melon fruit fly</name>
    <name type="synonym">Bactrocera cucurbitae</name>
    <dbReference type="NCBI Taxonomy" id="28588"/>
    <lineage>
        <taxon>Eukaryota</taxon>
        <taxon>Metazoa</taxon>
        <taxon>Ecdysozoa</taxon>
        <taxon>Arthropoda</taxon>
        <taxon>Hexapoda</taxon>
        <taxon>Insecta</taxon>
        <taxon>Pterygota</taxon>
        <taxon>Neoptera</taxon>
        <taxon>Endopterygota</taxon>
        <taxon>Diptera</taxon>
        <taxon>Brachycera</taxon>
        <taxon>Muscomorpha</taxon>
        <taxon>Tephritoidea</taxon>
        <taxon>Tephritidae</taxon>
        <taxon>Zeugodacus</taxon>
        <taxon>Zeugodacus</taxon>
    </lineage>
</organism>
<evidence type="ECO:0000256" key="7">
    <source>
        <dbReference type="ARBA" id="ARBA00022989"/>
    </source>
</evidence>
<dbReference type="PANTHER" id="PTHR11214">
    <property type="entry name" value="BETA-1,3-N-ACETYLGLUCOSAMINYLTRANSFERASE"/>
    <property type="match status" value="1"/>
</dbReference>
<sequence>MLERRPLWGLIVLLNVCVVIWRMQEPAMLSVEYDGSGAGQNIDLEDYALPLHQQRQQQHQPQVEQHPVWRRGLAVRNAIAQQQLYAGKHLLADSAEANEIAAKVTRKADDSLHISGHSSSSRSSSSRFSTSHQQLIKGQTTSLRSVSSVKSTPSPLVTAATLKNTAEVQTTTTGNAREYSFPADDFEKLIDLHDFTYLISQEACGRDVQALILVHSAPANEEKRRLIRETWGNTEQLPPVNGVMPLRIIFLVGNVDSEALQLDIERENFENGDIVQGSFVDSYRNMTYKHVMAFKWFLYNCAQAQILIKVDDDVYVNTPQLLIYLERATVSGDLENVAAAAAADVQASAAISLQHTADNDRKAFENNTIVDTSSSGSGSSSSTSSSSSVRNAADANAAHSQTNATQFNAAQMIFQHPRDLLLCKTTINAMVKRSYRSKWRVTAREFPGRYYPPYCPGYAIIYSPDVVLALYNAAQVSTYFWIDDVHITGVLAQNLSIAITNADQYILYEPDCDNLLNDIMTSDDVEFLYAWHLINPQQVQQLWEMYLAKAQRHFAAAATSTFALLQAAAAKQQTSPHPTDYTKFKSYR</sequence>
<feature type="compositionally biased region" description="Low complexity" evidence="10">
    <location>
        <begin position="113"/>
        <end position="132"/>
    </location>
</feature>
<evidence type="ECO:0000256" key="10">
    <source>
        <dbReference type="SAM" id="MobiDB-lite"/>
    </source>
</evidence>
<accession>A0A0A1X757</accession>
<dbReference type="Gene3D" id="3.90.550.50">
    <property type="match status" value="1"/>
</dbReference>
<feature type="region of interest" description="Disordered" evidence="10">
    <location>
        <begin position="111"/>
        <end position="150"/>
    </location>
</feature>
<keyword evidence="8" id="KW-0333">Golgi apparatus</keyword>
<feature type="compositionally biased region" description="Low complexity" evidence="10">
    <location>
        <begin position="372"/>
        <end position="388"/>
    </location>
</feature>
<reference evidence="13" key="2">
    <citation type="journal article" date="2015" name="Gigascience">
        <title>Reconstructing a comprehensive transcriptome assembly of a white-pupal translocated strain of the pest fruit fly Bactrocera cucurbitae.</title>
        <authorList>
            <person name="Sim S.B."/>
            <person name="Calla B."/>
            <person name="Hall B."/>
            <person name="DeRego T."/>
            <person name="Geib S.M."/>
        </authorList>
    </citation>
    <scope>NUCLEOTIDE SEQUENCE</scope>
</reference>
<evidence type="ECO:0000256" key="9">
    <source>
        <dbReference type="ARBA" id="ARBA00023136"/>
    </source>
</evidence>
<evidence type="ECO:0000313" key="13">
    <source>
        <dbReference type="EMBL" id="JAD07139.1"/>
    </source>
</evidence>
<evidence type="ECO:0000313" key="12">
    <source>
        <dbReference type="EMBL" id="JAD01883.1"/>
    </source>
</evidence>
<keyword evidence="4 13" id="KW-0808">Transferase</keyword>
<gene>
    <name evidence="13" type="primary">b3gnt5a_0</name>
    <name evidence="12" type="synonym">b3gnt5a_1</name>
    <name evidence="13" type="ORF">g.42255</name>
    <name evidence="12" type="ORF">g.42257</name>
</gene>
<dbReference type="GO" id="GO:0006493">
    <property type="term" value="P:protein O-linked glycosylation"/>
    <property type="evidence" value="ECO:0007669"/>
    <property type="project" value="TreeGrafter"/>
</dbReference>
<keyword evidence="3 13" id="KW-0328">Glycosyltransferase</keyword>
<name>A0A0A1X757_ZEUCU</name>
<comment type="subcellular location">
    <subcellularLocation>
        <location evidence="1">Golgi apparatus membrane</location>
        <topology evidence="1">Single-pass type II membrane protein</topology>
    </subcellularLocation>
</comment>
<evidence type="ECO:0000256" key="5">
    <source>
        <dbReference type="ARBA" id="ARBA00022692"/>
    </source>
</evidence>
<dbReference type="InterPro" id="IPR002659">
    <property type="entry name" value="Glyco_trans_31"/>
</dbReference>
<dbReference type="GO" id="GO:0016758">
    <property type="term" value="F:hexosyltransferase activity"/>
    <property type="evidence" value="ECO:0007669"/>
    <property type="project" value="InterPro"/>
</dbReference>
<evidence type="ECO:0000256" key="2">
    <source>
        <dbReference type="ARBA" id="ARBA00008661"/>
    </source>
</evidence>
<keyword evidence="9 11" id="KW-0472">Membrane</keyword>
<evidence type="ECO:0000256" key="3">
    <source>
        <dbReference type="ARBA" id="ARBA00022676"/>
    </source>
</evidence>
<dbReference type="GO" id="GO:0000139">
    <property type="term" value="C:Golgi membrane"/>
    <property type="evidence" value="ECO:0007669"/>
    <property type="project" value="UniProtKB-SubCell"/>
</dbReference>
<dbReference type="AlphaFoldDB" id="A0A0A1X757"/>
<evidence type="ECO:0000256" key="8">
    <source>
        <dbReference type="ARBA" id="ARBA00023034"/>
    </source>
</evidence>
<dbReference type="OrthoDB" id="115198at2759"/>
<keyword evidence="7 11" id="KW-1133">Transmembrane helix</keyword>
<protein>
    <submittedName>
        <fullName evidence="13">UDP-GlcNAc:betaGal beta-1,3-N-acetylglucosaminyltransferase 5A</fullName>
    </submittedName>
</protein>
<proteinExistence type="inferred from homology"/>
<evidence type="ECO:0000256" key="1">
    <source>
        <dbReference type="ARBA" id="ARBA00004323"/>
    </source>
</evidence>